<feature type="compositionally biased region" description="Polar residues" evidence="9">
    <location>
        <begin position="750"/>
        <end position="762"/>
    </location>
</feature>
<evidence type="ECO:0000256" key="4">
    <source>
        <dbReference type="ARBA" id="ARBA00022741"/>
    </source>
</evidence>
<evidence type="ECO:0000256" key="7">
    <source>
        <dbReference type="ARBA" id="ARBA00023242"/>
    </source>
</evidence>
<evidence type="ECO:0000313" key="12">
    <source>
        <dbReference type="Proteomes" id="UP000187455"/>
    </source>
</evidence>
<evidence type="ECO:0000256" key="5">
    <source>
        <dbReference type="ARBA" id="ARBA00022777"/>
    </source>
</evidence>
<dbReference type="Gene3D" id="3.30.200.20">
    <property type="entry name" value="Phosphorylase Kinase, domain 1"/>
    <property type="match status" value="1"/>
</dbReference>
<dbReference type="PROSITE" id="PS00108">
    <property type="entry name" value="PROTEIN_KINASE_ST"/>
    <property type="match status" value="1"/>
</dbReference>
<evidence type="ECO:0000259" key="10">
    <source>
        <dbReference type="PROSITE" id="PS50011"/>
    </source>
</evidence>
<keyword evidence="6 8" id="KW-0067">ATP-binding</keyword>
<comment type="subcellular location">
    <subcellularLocation>
        <location evidence="1">Nucleus</location>
    </subcellularLocation>
</comment>
<dbReference type="GO" id="GO:0005524">
    <property type="term" value="F:ATP binding"/>
    <property type="evidence" value="ECO:0007669"/>
    <property type="project" value="UniProtKB-UniRule"/>
</dbReference>
<protein>
    <submittedName>
        <fullName evidence="11">Putative serine/threonine-protein kinase</fullName>
    </submittedName>
</protein>
<dbReference type="InterPro" id="IPR011009">
    <property type="entry name" value="Kinase-like_dom_sf"/>
</dbReference>
<dbReference type="STRING" id="133383.A0A1R0GRL0"/>
<feature type="region of interest" description="Disordered" evidence="9">
    <location>
        <begin position="750"/>
        <end position="777"/>
    </location>
</feature>
<evidence type="ECO:0000256" key="6">
    <source>
        <dbReference type="ARBA" id="ARBA00022840"/>
    </source>
</evidence>
<feature type="compositionally biased region" description="Low complexity" evidence="9">
    <location>
        <begin position="1379"/>
        <end position="1395"/>
    </location>
</feature>
<name>A0A1R0GRL0_9FUNG</name>
<organism evidence="11 12">
    <name type="scientific">Smittium mucronatum</name>
    <dbReference type="NCBI Taxonomy" id="133383"/>
    <lineage>
        <taxon>Eukaryota</taxon>
        <taxon>Fungi</taxon>
        <taxon>Fungi incertae sedis</taxon>
        <taxon>Zoopagomycota</taxon>
        <taxon>Kickxellomycotina</taxon>
        <taxon>Harpellomycetes</taxon>
        <taxon>Harpellales</taxon>
        <taxon>Legeriomycetaceae</taxon>
        <taxon>Smittium</taxon>
    </lineage>
</organism>
<reference evidence="11 12" key="1">
    <citation type="journal article" date="2016" name="Mol. Biol. Evol.">
        <title>Genome-Wide Survey of Gut Fungi (Harpellales) Reveals the First Horizontally Transferred Ubiquitin Gene from a Mosquito Host.</title>
        <authorList>
            <person name="Wang Y."/>
            <person name="White M.M."/>
            <person name="Kvist S."/>
            <person name="Moncalvo J.M."/>
        </authorList>
    </citation>
    <scope>NUCLEOTIDE SEQUENCE [LARGE SCALE GENOMIC DNA]</scope>
    <source>
        <strain evidence="11 12">ALG-7-W6</strain>
    </source>
</reference>
<proteinExistence type="predicted"/>
<dbReference type="Gene3D" id="1.10.510.10">
    <property type="entry name" value="Transferase(Phosphotransferase) domain 1"/>
    <property type="match status" value="1"/>
</dbReference>
<dbReference type="InterPro" id="IPR017441">
    <property type="entry name" value="Protein_kinase_ATP_BS"/>
</dbReference>
<evidence type="ECO:0000256" key="3">
    <source>
        <dbReference type="ARBA" id="ARBA00022679"/>
    </source>
</evidence>
<evidence type="ECO:0000256" key="2">
    <source>
        <dbReference type="ARBA" id="ARBA00022527"/>
    </source>
</evidence>
<keyword evidence="12" id="KW-1185">Reference proteome</keyword>
<feature type="domain" description="Protein kinase" evidence="10">
    <location>
        <begin position="4"/>
        <end position="294"/>
    </location>
</feature>
<dbReference type="PROSITE" id="PS50011">
    <property type="entry name" value="PROTEIN_KINASE_DOM"/>
    <property type="match status" value="1"/>
</dbReference>
<comment type="caution">
    <text evidence="11">The sequence shown here is derived from an EMBL/GenBank/DDBJ whole genome shotgun (WGS) entry which is preliminary data.</text>
</comment>
<dbReference type="InterPro" id="IPR000719">
    <property type="entry name" value="Prot_kinase_dom"/>
</dbReference>
<feature type="region of interest" description="Disordered" evidence="9">
    <location>
        <begin position="1436"/>
        <end position="1455"/>
    </location>
</feature>
<dbReference type="PROSITE" id="PS00107">
    <property type="entry name" value="PROTEIN_KINASE_ATP"/>
    <property type="match status" value="1"/>
</dbReference>
<dbReference type="Proteomes" id="UP000187455">
    <property type="component" value="Unassembled WGS sequence"/>
</dbReference>
<evidence type="ECO:0000256" key="8">
    <source>
        <dbReference type="PROSITE-ProRule" id="PRU10141"/>
    </source>
</evidence>
<dbReference type="SMART" id="SM00220">
    <property type="entry name" value="S_TKc"/>
    <property type="match status" value="1"/>
</dbReference>
<dbReference type="GO" id="GO:0004674">
    <property type="term" value="F:protein serine/threonine kinase activity"/>
    <property type="evidence" value="ECO:0007669"/>
    <property type="project" value="UniProtKB-KW"/>
</dbReference>
<feature type="binding site" evidence="8">
    <location>
        <position position="34"/>
    </location>
    <ligand>
        <name>ATP</name>
        <dbReference type="ChEBI" id="CHEBI:30616"/>
    </ligand>
</feature>
<keyword evidence="5 11" id="KW-0418">Kinase</keyword>
<keyword evidence="4 8" id="KW-0547">Nucleotide-binding</keyword>
<dbReference type="EMBL" id="LSSL01004343">
    <property type="protein sequence ID" value="OLY79524.1"/>
    <property type="molecule type" value="Genomic_DNA"/>
</dbReference>
<dbReference type="GO" id="GO:0005634">
    <property type="term" value="C:nucleus"/>
    <property type="evidence" value="ECO:0007669"/>
    <property type="project" value="UniProtKB-SubCell"/>
</dbReference>
<accession>A0A1R0GRL0</accession>
<keyword evidence="2" id="KW-0723">Serine/threonine-protein kinase</keyword>
<dbReference type="SUPFAM" id="SSF56112">
    <property type="entry name" value="Protein kinase-like (PK-like)"/>
    <property type="match status" value="1"/>
</dbReference>
<dbReference type="InterPro" id="IPR008271">
    <property type="entry name" value="Ser/Thr_kinase_AS"/>
</dbReference>
<dbReference type="FunFam" id="1.10.510.10:FF:000624">
    <property type="entry name" value="Mitogen-activated protein kinase"/>
    <property type="match status" value="1"/>
</dbReference>
<feature type="region of interest" description="Disordered" evidence="9">
    <location>
        <begin position="1064"/>
        <end position="1092"/>
    </location>
</feature>
<evidence type="ECO:0000256" key="9">
    <source>
        <dbReference type="SAM" id="MobiDB-lite"/>
    </source>
</evidence>
<dbReference type="OrthoDB" id="2158884at2759"/>
<feature type="region of interest" description="Disordered" evidence="9">
    <location>
        <begin position="1685"/>
        <end position="1704"/>
    </location>
</feature>
<feature type="compositionally biased region" description="Basic residues" evidence="9">
    <location>
        <begin position="1685"/>
        <end position="1698"/>
    </location>
</feature>
<sequence>MNRYQEIKIIGEGAFSSVILATNRSTKEMVAIKKMKKKKVKDILAIAEIAALKKMNNPNVITLLDDFKDGYHSCLVFELMDFDLNVYAEQNSGKVFSDLFIMDISCQVLNGISHIHEQGFFHRDLKPENILLRISGNDVLAKISDFGLVHSMEFPRPLTAYVSTRWYRAPEVLLACSFYAKPVDIWAMGTIVAELATSKPLFPGNNQLDQLRRIFDYTGSPNSPQKDEIEWAQGIIAANELGLSAVKIPTKTIDQLMPNVLPEIKSFVALMIKLNPDLRPSANLAHEKAKEIYYNLISKNPKPSLVPQLKAPKAIITPPVSKVIEITTARRNPFSKSKQTNIQNGFLKSQDSFCKTNSNYTEHNMLHSKSQIVDYNISEHVPEKHQDLPQGLSQPKFPLSNSSKMYLKPDKNSGVPDSSFIKLIYPITDNLKSDDNISQSHSENSIVYGNFRKINSSDPEKNKSFPKTHIFESDIYLKTSSYQKHSKNNLSLDIKPQSNYLKNKTDTTKILFEPNRDCIDVSKNQANKGSSSVNVTISNFEIQNSLQKTQKSGKLFIKDIGPASSNQLHLTSNLSNNNGLKSLDSSPYQTSNNVSNPKSEILLKNDLHSQQNLNSIKSDYPKSVINSNFVSHKEKLVTSNFSECNQSIPLVEPNTLKNNSTTIEKHNPNKSPINIEKSSKPNLFSLTDFNGIKHHQLIDSSIFNNNENVGHHNISKEKQLIQHNISNPTPLLDRSISENHFTYHSDNFPQIIQPSKSVSNRESAPPSKPTRKKTVSSKIEGILNKYQSPITNGNLTCSSSSIPIHDFHENDDNKIKKKLILNNSDSNPNPSIFSSNNSLILESHLGRPPLNSSTIKEKFSDLNSSENSLIVEVKRKSMIPSSSRMTDNIPYRRSSVSIKSPNISDNDIEKISNPIPKIKNIPFEDNIPKSSYQAKFKSDLSILKSRSNIALTDEIVQTSEKKDLNFLSSKTSIDDKIYTNSNSIHNRLNSISLSKENKFSEKQYLNQTSSYRDKISSKDQKLLESIKISDKSTNLYSSMMSNSRSAKFGNSSDKSKPTLIRVLNSKPNKDSDYNVHNPKPSLYKPSSSGCENQSQDLKYIKTCSPSENKEEPTFSSLSDNHSEIYSNILTDAEIIIAQDSLSKLDLKNNDYEFTPLMDTNTSELQTLISKSKNKCNNKKYDALINKNSAVNDSSTYGDPMIKSRINSAIKKYPSKHKKIDLKSFKSSLEPCYEDLLNNQPEINDNSKSLEISSNGHLSIPNSPLHDLNEYTEKSHPSSNLTNFIHSDVETHSLSHSNISTTEGFDSPIDQSYNNISGLQDSSGHPLGLVLKEESISTDSNYDIPLNLDIKNATQYLPPKTDFSSPVLPPIIINKSTLFNSENNPKSSNMNSSNIKKPSREQKKYFNYFKSRFRPSETVGSDPSMIQYVPSSTDQSSLSFASYDNSHEPTTSSSKTLMKGLSKLKSPSTFFSNKKLDLQKVETLNIEITSQKKANIDSINLIHELDNNGSVFQNSHHEKSYLASKQLKPTIPNDSEQSLKFKEKYPSAFHSYKPAENEDLSNFGSSKSSHENVTNVSSNHADIYTSYSGDKNTLPLKNKVLKSLKNISYGARLSLNPITSQKVRQLRPSIALGDAKTFRNYSTPKNLDLSSRASDISSNNSLGIQLVDESDSKSILNLQMSKIRNHTPPKIYSKPKIRSRSSSNVSGSLGKYKFPDINVDQTHKDIPITTTSSIVQEDKLDSAESPLHISKLPTHTACKQDLIIESHAPKSSDSSSKPVDQCSNLSLYKFKKTLDTSYTTSPINEESSSVMDSELLSKSFVNSLGENNEFRKPKFYGRHSNIRFRSKNHQNERYNTLPNIKTLSKDKIPFLDNLEDENNLFKEDSIKNPLIPTSGVGDRNEDYYLNNDKTETTEKKIQFLRPKKSYHQDIQDPKMPRPRHKSLFKARFNLESSNTSLDFKEKNPSKLPSLNSDIGAPIVVQENPPYNKPMEYDNVNSIYKFLNESDVFF</sequence>
<dbReference type="InterPro" id="IPR050117">
    <property type="entry name" value="MAPK"/>
</dbReference>
<dbReference type="Pfam" id="PF00069">
    <property type="entry name" value="Pkinase"/>
    <property type="match status" value="1"/>
</dbReference>
<evidence type="ECO:0000256" key="1">
    <source>
        <dbReference type="ARBA" id="ARBA00004123"/>
    </source>
</evidence>
<keyword evidence="3" id="KW-0808">Transferase</keyword>
<keyword evidence="7" id="KW-0539">Nucleus</keyword>
<evidence type="ECO:0000313" key="11">
    <source>
        <dbReference type="EMBL" id="OLY79524.1"/>
    </source>
</evidence>
<gene>
    <name evidence="11" type="ORF">AYI68_g6404</name>
</gene>
<feature type="region of interest" description="Disordered" evidence="9">
    <location>
        <begin position="1378"/>
        <end position="1398"/>
    </location>
</feature>
<dbReference type="PANTHER" id="PTHR24055">
    <property type="entry name" value="MITOGEN-ACTIVATED PROTEIN KINASE"/>
    <property type="match status" value="1"/>
</dbReference>